<keyword evidence="7" id="KW-0732">Signal</keyword>
<dbReference type="InterPro" id="IPR036852">
    <property type="entry name" value="Peptidase_S8/S53_dom_sf"/>
</dbReference>
<gene>
    <name evidence="10" type="ordered locus">H16_A1706</name>
    <name evidence="11" type="ORF">E6A55_08660</name>
</gene>
<dbReference type="EC" id="3.4.21.-" evidence="10"/>
<dbReference type="PROSITE" id="PS00138">
    <property type="entry name" value="SUBTILASE_SER"/>
    <property type="match status" value="1"/>
</dbReference>
<sequence>MRHFAVLGCLTAVALSIQAAPLPDSNRAAPGTEAARSARLVDRDGDRISDDLQARIAAARPGDLVRVVVTFSGPGTAATARQAVGAFTLDREFRIIRGFSATMTTAQIRALAQQPGVRRIEEDFTVSTKLNAARADFGTDATRTSFGVDGAGIKGCIVDTGVDSNHEQLDARPIPFFDAINGRTSAYDDHGHGTHVASIAFGDGTGGSGAATYKGVAPGAAIYAAKVLDQSGSGLESQVIAGIDWCVSQGVRIISMSLGSSAPSDGQDSLSQAVDAAVSSGAVVVVAAGNSGDEPGTVGSPGAAAQAITVAACAEWSAPAGAPNHSDGIYVTPFSSRGPTLDNRVKPDICAPGLTITAAKAGTVSGYVTYSGTSMATPFVSGIVALALQANPILSPADLRQKLEVTAQDRGPAGKDNDIGAGLLDGYALVASAKGGTSYQPTVFPTYRRVTGSVANHGQWSYTFSIAQADLGVPIGATVTINGQAKCILPLLGGCFAAQWDPDLDARLLDPNGVVLSESLCMAGVECGGIGRQETLHALPTVAGTYTIQVSPSEDSVNLGKGGSFALDLSSGPRAGIASLPVVHVGGLSASSTGNKTGWTTTVTVTVHDASHNPVPNATVSGTWSGGYSGSSACTTGAGGQCMVTSGTISKRKNSVTFAVTNITGTLTYQASSNDMTSVTATKP</sequence>
<dbReference type="InterPro" id="IPR008964">
    <property type="entry name" value="Invasin/intimin_cell_adhesion"/>
</dbReference>
<dbReference type="OrthoDB" id="614750at2"/>
<dbReference type="Pfam" id="PF05922">
    <property type="entry name" value="Inhibitor_I9"/>
    <property type="match status" value="1"/>
</dbReference>
<reference evidence="10 12" key="1">
    <citation type="journal article" date="2006" name="Nat. Biotechnol.">
        <title>Genome sequence of the bioplastic-producing 'Knallgas' bacterium Ralstonia eutropha H16.</title>
        <authorList>
            <person name="Pohlmann A."/>
            <person name="Fricke W.F."/>
            <person name="Reinecke F."/>
            <person name="Kusian B."/>
            <person name="Liesegang H."/>
            <person name="Cramm R."/>
            <person name="Eitinger T."/>
            <person name="Ewering C."/>
            <person name="Potter M."/>
            <person name="Schwartz E."/>
            <person name="Strittmatter A."/>
            <person name="Voss I."/>
            <person name="Gottschalk G."/>
            <person name="Steinbuechel A."/>
            <person name="Friedrich B."/>
            <person name="Bowien B."/>
        </authorList>
    </citation>
    <scope>NUCLEOTIDE SEQUENCE [LARGE SCALE GENOMIC DNA]</scope>
    <source>
        <strain evidence="12">ATCC 17699 / DSM 428 / KCTC 22496 / NCIMB 10442 / H16 / Stanier 337</strain>
        <strain evidence="10">H16</strain>
    </source>
</reference>
<evidence type="ECO:0000313" key="11">
    <source>
        <dbReference type="EMBL" id="QCC00694.1"/>
    </source>
</evidence>
<feature type="domain" description="Peptidase S8/S53" evidence="8">
    <location>
        <begin position="150"/>
        <end position="422"/>
    </location>
</feature>
<dbReference type="InterPro" id="IPR050131">
    <property type="entry name" value="Peptidase_S8_subtilisin-like"/>
</dbReference>
<feature type="active site" description="Charge relay system" evidence="5 6">
    <location>
        <position position="159"/>
    </location>
</feature>
<dbReference type="RefSeq" id="WP_011615243.1">
    <property type="nucleotide sequence ID" value="NC_008313.1"/>
</dbReference>
<dbReference type="eggNOG" id="COG1404">
    <property type="taxonomic scope" value="Bacteria"/>
</dbReference>
<dbReference type="KEGG" id="reh:H16_A1706"/>
<dbReference type="PANTHER" id="PTHR43806">
    <property type="entry name" value="PEPTIDASE S8"/>
    <property type="match status" value="1"/>
</dbReference>
<keyword evidence="2 6" id="KW-0645">Protease</keyword>
<accession>Q0KAZ1</accession>
<dbReference type="STRING" id="381666.H16_A1706"/>
<keyword evidence="12" id="KW-1185">Reference proteome</keyword>
<dbReference type="PROSITE" id="PS51892">
    <property type="entry name" value="SUBTILASE"/>
    <property type="match status" value="1"/>
</dbReference>
<evidence type="ECO:0000256" key="1">
    <source>
        <dbReference type="ARBA" id="ARBA00011073"/>
    </source>
</evidence>
<evidence type="ECO:0000256" key="7">
    <source>
        <dbReference type="SAM" id="SignalP"/>
    </source>
</evidence>
<dbReference type="GO" id="GO:0004252">
    <property type="term" value="F:serine-type endopeptidase activity"/>
    <property type="evidence" value="ECO:0007669"/>
    <property type="project" value="UniProtKB-UniRule"/>
</dbReference>
<dbReference type="InterPro" id="IPR015500">
    <property type="entry name" value="Peptidase_S8_subtilisin-rel"/>
</dbReference>
<dbReference type="InterPro" id="IPR023828">
    <property type="entry name" value="Peptidase_S8_Ser-AS"/>
</dbReference>
<dbReference type="EMBL" id="CP039287">
    <property type="protein sequence ID" value="QCC00694.1"/>
    <property type="molecule type" value="Genomic_DNA"/>
</dbReference>
<dbReference type="Proteomes" id="UP000008210">
    <property type="component" value="Chromosome 1"/>
</dbReference>
<dbReference type="SUPFAM" id="SSF49373">
    <property type="entry name" value="Invasin/intimin cell-adhesion fragments"/>
    <property type="match status" value="1"/>
</dbReference>
<feature type="chain" id="PRO_5004174883" evidence="7">
    <location>
        <begin position="20"/>
        <end position="684"/>
    </location>
</feature>
<evidence type="ECO:0000313" key="12">
    <source>
        <dbReference type="Proteomes" id="UP000008210"/>
    </source>
</evidence>
<dbReference type="InterPro" id="IPR010259">
    <property type="entry name" value="S8pro/Inhibitor_I9"/>
</dbReference>
<evidence type="ECO:0000256" key="2">
    <source>
        <dbReference type="ARBA" id="ARBA00022670"/>
    </source>
</evidence>
<dbReference type="Proteomes" id="UP000296079">
    <property type="component" value="Chromosome 1"/>
</dbReference>
<name>Q0KAZ1_CUPNH</name>
<dbReference type="HOGENOM" id="CLU_011263_15_5_4"/>
<reference evidence="11 13" key="2">
    <citation type="submission" date="2019-04" db="EMBL/GenBank/DDBJ databases">
        <title>Long-read de novo sequencing of Cupriavidus necator H16.</title>
        <authorList>
            <person name="Little G.T."/>
            <person name="Ehsaan M."/>
            <person name="Arenas-Lopez C."/>
            <person name="Jawed K."/>
            <person name="Winzer K."/>
            <person name="Kovacs K."/>
            <person name="Malys N."/>
            <person name="Minton N.P."/>
        </authorList>
    </citation>
    <scope>NUCLEOTIDE SEQUENCE [LARGE SCALE GENOMIC DNA]</scope>
    <source>
        <strain evidence="11 13">H16</strain>
    </source>
</reference>
<dbReference type="InterPro" id="IPR000209">
    <property type="entry name" value="Peptidase_S8/S53_dom"/>
</dbReference>
<proteinExistence type="inferred from homology"/>
<dbReference type="InterPro" id="IPR037045">
    <property type="entry name" value="S8pro/Inhibitor_I9_sf"/>
</dbReference>
<evidence type="ECO:0000256" key="6">
    <source>
        <dbReference type="PROSITE-ProRule" id="PRU01240"/>
    </source>
</evidence>
<feature type="active site" description="Charge relay system" evidence="5 6">
    <location>
        <position position="192"/>
    </location>
</feature>
<feature type="active site" description="Charge relay system" evidence="5 6">
    <location>
        <position position="374"/>
    </location>
</feature>
<keyword evidence="3 6" id="KW-0378">Hydrolase</keyword>
<keyword evidence="4 6" id="KW-0720">Serine protease</keyword>
<dbReference type="Pfam" id="PF00082">
    <property type="entry name" value="Peptidase_S8"/>
    <property type="match status" value="1"/>
</dbReference>
<feature type="signal peptide" evidence="7">
    <location>
        <begin position="1"/>
        <end position="19"/>
    </location>
</feature>
<dbReference type="CDD" id="cd07487">
    <property type="entry name" value="Peptidases_S8_1"/>
    <property type="match status" value="1"/>
</dbReference>
<dbReference type="PANTHER" id="PTHR43806:SF65">
    <property type="entry name" value="SERINE PROTEASE APRX"/>
    <property type="match status" value="1"/>
</dbReference>
<dbReference type="PRINTS" id="PR00723">
    <property type="entry name" value="SUBTILISIN"/>
</dbReference>
<evidence type="ECO:0000313" key="10">
    <source>
        <dbReference type="EMBL" id="CAJ92830.1"/>
    </source>
</evidence>
<protein>
    <submittedName>
        <fullName evidence="11">Peptidase S8</fullName>
    </submittedName>
    <submittedName>
        <fullName evidence="10">Putative peptidase, S08A subfamily</fullName>
        <ecNumber evidence="10">3.4.21.-</ecNumber>
    </submittedName>
</protein>
<feature type="domain" description="Inhibitor I9" evidence="9">
    <location>
        <begin position="88"/>
        <end position="128"/>
    </location>
</feature>
<comment type="similarity">
    <text evidence="1 6">Belongs to the peptidase S8 family.</text>
</comment>
<organism evidence="10 12">
    <name type="scientific">Cupriavidus necator (strain ATCC 17699 / DSM 428 / KCTC 22496 / NCIMB 10442 / H16 / Stanier 337)</name>
    <name type="common">Ralstonia eutropha</name>
    <dbReference type="NCBI Taxonomy" id="381666"/>
    <lineage>
        <taxon>Bacteria</taxon>
        <taxon>Pseudomonadati</taxon>
        <taxon>Pseudomonadota</taxon>
        <taxon>Betaproteobacteria</taxon>
        <taxon>Burkholderiales</taxon>
        <taxon>Burkholderiaceae</taxon>
        <taxon>Cupriavidus</taxon>
    </lineage>
</organism>
<dbReference type="Gene3D" id="3.30.70.80">
    <property type="entry name" value="Peptidase S8 propeptide/proteinase inhibitor I9"/>
    <property type="match status" value="1"/>
</dbReference>
<evidence type="ECO:0000259" key="8">
    <source>
        <dbReference type="Pfam" id="PF00082"/>
    </source>
</evidence>
<evidence type="ECO:0000256" key="5">
    <source>
        <dbReference type="PIRSR" id="PIRSR615500-1"/>
    </source>
</evidence>
<dbReference type="SUPFAM" id="SSF52743">
    <property type="entry name" value="Subtilisin-like"/>
    <property type="match status" value="1"/>
</dbReference>
<evidence type="ECO:0000256" key="3">
    <source>
        <dbReference type="ARBA" id="ARBA00022801"/>
    </source>
</evidence>
<evidence type="ECO:0000259" key="9">
    <source>
        <dbReference type="Pfam" id="PF05922"/>
    </source>
</evidence>
<dbReference type="EMBL" id="AM260479">
    <property type="protein sequence ID" value="CAJ92830.1"/>
    <property type="molecule type" value="Genomic_DNA"/>
</dbReference>
<dbReference type="Gene3D" id="3.40.50.200">
    <property type="entry name" value="Peptidase S8/S53 domain"/>
    <property type="match status" value="1"/>
</dbReference>
<evidence type="ECO:0000313" key="13">
    <source>
        <dbReference type="Proteomes" id="UP000296079"/>
    </source>
</evidence>
<dbReference type="GO" id="GO:0006508">
    <property type="term" value="P:proteolysis"/>
    <property type="evidence" value="ECO:0007669"/>
    <property type="project" value="UniProtKB-KW"/>
</dbReference>
<evidence type="ECO:0000256" key="4">
    <source>
        <dbReference type="ARBA" id="ARBA00022825"/>
    </source>
</evidence>
<dbReference type="AlphaFoldDB" id="Q0KAZ1"/>